<feature type="transmembrane region" description="Helical" evidence="1">
    <location>
        <begin position="6"/>
        <end position="28"/>
    </location>
</feature>
<name>A0A0F4VLB8_9HYPH</name>
<dbReference type="AlphaFoldDB" id="A0A0F4VLB8"/>
<reference evidence="2 3" key="1">
    <citation type="journal article" date="2015" name="Phytopathology">
        <title>Genomes of Candidatus Liberibacter solanacearum haplotype A from New Zealand and the USA suggest significant genome plasticity in the species.</title>
        <authorList>
            <person name="Thompson S.M."/>
            <person name="Johnson C.P."/>
            <person name="Lu A.Y."/>
            <person name="Frampton R.A."/>
            <person name="Sullivan K.L."/>
            <person name="Fiers M.W."/>
            <person name="Crowhurst R.N."/>
            <person name="Pitman A.R."/>
            <person name="Scott I."/>
            <person name="Gudmestad N.C."/>
            <person name="Smith G.R."/>
        </authorList>
    </citation>
    <scope>NUCLEOTIDE SEQUENCE [LARGE SCALE GENOMIC DNA]</scope>
    <source>
        <strain evidence="2 3">LsoNZ1</strain>
    </source>
</reference>
<gene>
    <name evidence="2" type="ORF">DJ66_0804</name>
</gene>
<sequence length="41" mass="4941">MNSCFDYLSLFMKALKYIFIVVIDYSIVINRQPMHLSRAWL</sequence>
<evidence type="ECO:0000313" key="2">
    <source>
        <dbReference type="EMBL" id="KJZ82070.1"/>
    </source>
</evidence>
<accession>A0A0F4VLB8</accession>
<evidence type="ECO:0000313" key="3">
    <source>
        <dbReference type="Proteomes" id="UP000033731"/>
    </source>
</evidence>
<comment type="caution">
    <text evidence="2">The sequence shown here is derived from an EMBL/GenBank/DDBJ whole genome shotgun (WGS) entry which is preliminary data.</text>
</comment>
<dbReference type="EMBL" id="JMTK01000002">
    <property type="protein sequence ID" value="KJZ82070.1"/>
    <property type="molecule type" value="Genomic_DNA"/>
</dbReference>
<evidence type="ECO:0000256" key="1">
    <source>
        <dbReference type="SAM" id="Phobius"/>
    </source>
</evidence>
<keyword evidence="3" id="KW-1185">Reference proteome</keyword>
<protein>
    <submittedName>
        <fullName evidence="2">Uncharacterized protein</fullName>
    </submittedName>
</protein>
<proteinExistence type="predicted"/>
<keyword evidence="1" id="KW-0812">Transmembrane</keyword>
<organism evidence="2 3">
    <name type="scientific">Candidatus Liberibacter solanacearum</name>
    <dbReference type="NCBI Taxonomy" id="556287"/>
    <lineage>
        <taxon>Bacteria</taxon>
        <taxon>Pseudomonadati</taxon>
        <taxon>Pseudomonadota</taxon>
        <taxon>Alphaproteobacteria</taxon>
        <taxon>Hyphomicrobiales</taxon>
        <taxon>Rhizobiaceae</taxon>
        <taxon>Liberibacter</taxon>
    </lineage>
</organism>
<keyword evidence="1" id="KW-0472">Membrane</keyword>
<dbReference type="PATRIC" id="fig|556287.9.peg.831"/>
<dbReference type="Proteomes" id="UP000033731">
    <property type="component" value="Unassembled WGS sequence"/>
</dbReference>
<keyword evidence="1" id="KW-1133">Transmembrane helix</keyword>